<name>S3C850_OPHP1</name>
<keyword evidence="3" id="KW-1185">Reference proteome</keyword>
<feature type="compositionally biased region" description="Polar residues" evidence="1">
    <location>
        <begin position="87"/>
        <end position="105"/>
    </location>
</feature>
<feature type="region of interest" description="Disordered" evidence="1">
    <location>
        <begin position="1"/>
        <end position="152"/>
    </location>
</feature>
<accession>S3C850</accession>
<gene>
    <name evidence="2" type="ORF">F503_04599</name>
</gene>
<sequence>MAPTANRPAPSQPASRPKNARAPVVPVIPLPIAQKQQQARQLKQQKQEELEKEKKAAEAKKAQEQAELEQKKKLDEKRLKLKENVPLTPTSNNTTKTVIASPTLKSPSDIPSSPPAATDSTPRTAHGTATTVSSPDSKIPPSPHADAPAATVAAPAAPVAAVAASLPETTGRQTPATGPAVYSGTPSHNLHAPLLAGLPPNGNVPADFVFPVQSRSASAARHRGPSARHPANAPPHGFHQTHLSNNSITFGFQPSNNPSPAPVGHGPLPPPPGLLAGPPYVPFNAPNMGPGDWAGPPGVAPVGDVNGYTPTTAGFNSSNPGSFRGSHSPDHAVDGIAYGHQAGPFPLPGPNGTIPPRNDSMPAMSPHFFHPEYPGGGPLERHGGPGGAPGGSPVRVVDFQLIQHLQQQVHHSFDSPQTADTHILLHFPKDPSQASRNARSDPRNNEQSKMFAGHRAVLSQSYTIAQFLRNDPGTMHPGPYNQPVFSYHLKIDDPFLTSEAAMQALRSLYGLPIESLSAAGQPIGGAMDKALANLAAGFLFMLENVKAVGAEQVSQLISWETVERVFAFCLNGASFPNLPDNPSPNPYEQPFLRADFRYGDSTSPIIRRLLQAAIGFVVRNFPHDVQLSLGGVVDSALPRFSRFPAEVSTKAHKAAAQAHVSAQINSTSGIAVSTGADAAHSRSNGSVSMPFRSSAGGSTGQAGIKSPQLMFGDFAPREDSASSLPFPKANGVVADTACVVALSQILVSLPFGYLKHILEHPALGTATANAEAQGPITFERRRALIGSVTEERERHRQDALNSIRAGLVIDIAEQREAVLSRVQGPASPQHRDHPFAVDAWDSLGWKEYSYGDEPKLGRVWAQSETSR</sequence>
<feature type="compositionally biased region" description="Polar residues" evidence="1">
    <location>
        <begin position="241"/>
        <end position="256"/>
    </location>
</feature>
<feature type="compositionally biased region" description="Low complexity" evidence="1">
    <location>
        <begin position="23"/>
        <end position="44"/>
    </location>
</feature>
<protein>
    <submittedName>
        <fullName evidence="2">Uncharacterized protein</fullName>
    </submittedName>
</protein>
<evidence type="ECO:0000313" key="2">
    <source>
        <dbReference type="EMBL" id="EPE09012.1"/>
    </source>
</evidence>
<feature type="region of interest" description="Disordered" evidence="1">
    <location>
        <begin position="216"/>
        <end position="275"/>
    </location>
</feature>
<dbReference type="AlphaFoldDB" id="S3C850"/>
<feature type="compositionally biased region" description="Pro residues" evidence="1">
    <location>
        <begin position="257"/>
        <end position="273"/>
    </location>
</feature>
<evidence type="ECO:0000313" key="3">
    <source>
        <dbReference type="Proteomes" id="UP000016923"/>
    </source>
</evidence>
<feature type="region of interest" description="Disordered" evidence="1">
    <location>
        <begin position="428"/>
        <end position="448"/>
    </location>
</feature>
<dbReference type="VEuPathDB" id="FungiDB:F503_04599"/>
<feature type="compositionally biased region" description="Gly residues" evidence="1">
    <location>
        <begin position="374"/>
        <end position="390"/>
    </location>
</feature>
<feature type="region of interest" description="Disordered" evidence="1">
    <location>
        <begin position="311"/>
        <end position="334"/>
    </location>
</feature>
<feature type="region of interest" description="Disordered" evidence="1">
    <location>
        <begin position="374"/>
        <end position="393"/>
    </location>
</feature>
<dbReference type="Proteomes" id="UP000016923">
    <property type="component" value="Unassembled WGS sequence"/>
</dbReference>
<reference evidence="2 3" key="1">
    <citation type="journal article" date="2013" name="BMC Genomics">
        <title>The genome and transcriptome of the pine saprophyte Ophiostoma piceae, and a comparison with the bark beetle-associated pine pathogen Grosmannia clavigera.</title>
        <authorList>
            <person name="Haridas S."/>
            <person name="Wang Y."/>
            <person name="Lim L."/>
            <person name="Massoumi Alamouti S."/>
            <person name="Jackman S."/>
            <person name="Docking R."/>
            <person name="Robertson G."/>
            <person name="Birol I."/>
            <person name="Bohlmann J."/>
            <person name="Breuil C."/>
        </authorList>
    </citation>
    <scope>NUCLEOTIDE SEQUENCE [LARGE SCALE GENOMIC DNA]</scope>
    <source>
        <strain evidence="2 3">UAMH 11346</strain>
    </source>
</reference>
<organism evidence="2 3">
    <name type="scientific">Ophiostoma piceae (strain UAMH 11346)</name>
    <name type="common">Sap stain fungus</name>
    <dbReference type="NCBI Taxonomy" id="1262450"/>
    <lineage>
        <taxon>Eukaryota</taxon>
        <taxon>Fungi</taxon>
        <taxon>Dikarya</taxon>
        <taxon>Ascomycota</taxon>
        <taxon>Pezizomycotina</taxon>
        <taxon>Sordariomycetes</taxon>
        <taxon>Sordariomycetidae</taxon>
        <taxon>Ophiostomatales</taxon>
        <taxon>Ophiostomataceae</taxon>
        <taxon>Ophiostoma</taxon>
    </lineage>
</organism>
<feature type="compositionally biased region" description="Polar residues" evidence="1">
    <location>
        <begin position="311"/>
        <end position="321"/>
    </location>
</feature>
<proteinExistence type="predicted"/>
<dbReference type="HOGENOM" id="CLU_336546_0_0_1"/>
<feature type="compositionally biased region" description="Low complexity" evidence="1">
    <location>
        <begin position="106"/>
        <end position="122"/>
    </location>
</feature>
<evidence type="ECO:0000256" key="1">
    <source>
        <dbReference type="SAM" id="MobiDB-lite"/>
    </source>
</evidence>
<feature type="compositionally biased region" description="Polar residues" evidence="1">
    <location>
        <begin position="127"/>
        <end position="136"/>
    </location>
</feature>
<dbReference type="eggNOG" id="ENOG502SGJJ">
    <property type="taxonomic scope" value="Eukaryota"/>
</dbReference>
<dbReference type="OrthoDB" id="5329403at2759"/>
<dbReference type="OMA" id="SDSFYMA"/>
<dbReference type="STRING" id="1262450.S3C850"/>
<feature type="compositionally biased region" description="Basic and acidic residues" evidence="1">
    <location>
        <begin position="45"/>
        <end position="83"/>
    </location>
</feature>
<dbReference type="EMBL" id="KE148148">
    <property type="protein sequence ID" value="EPE09012.1"/>
    <property type="molecule type" value="Genomic_DNA"/>
</dbReference>